<sequence length="343" mass="39133">MDNPDPPNSTQLEHYTQQSPRTPTNRGASSRGRGRPRGSRARGVNRSTGICAATDQPLEDHEENPVSTTRTTSQQGPKKLRWTGAMEIMMLDLYAEEVEKGKQMDNGFQNTSHRNVAQKLREAFPETEHLLDYTKCKAKLNQSFKRDYDVFVACKEASGFGWDETLCEVTASDEVWERYVAIHPNARKFWEVPYPEFCSLDKIFGSSLATGEGSRSLSQRLQVQSPPTNPNLSGNLPEQPNEPMNSPTNYVSRSHTKRDSIANAIHGLVGYINTRREEQSQHHQQRQSSTTTHLQRAMALYQEEHAQQASQTEQLQAFEIFRDNTVYWSKMRSLQTNTMYRSE</sequence>
<accession>A0A180G147</accession>
<keyword evidence="5" id="KW-1185">Reference proteome</keyword>
<feature type="region of interest" description="Disordered" evidence="1">
    <location>
        <begin position="215"/>
        <end position="252"/>
    </location>
</feature>
<reference evidence="4" key="4">
    <citation type="submission" date="2025-05" db="UniProtKB">
        <authorList>
            <consortium name="EnsemblFungi"/>
        </authorList>
    </citation>
    <scope>IDENTIFICATION</scope>
    <source>
        <strain evidence="4">isolate 1-1 / race 1 (BBBD)</strain>
    </source>
</reference>
<feature type="compositionally biased region" description="Polar residues" evidence="1">
    <location>
        <begin position="230"/>
        <end position="252"/>
    </location>
</feature>
<dbReference type="PANTHER" id="PTHR46929">
    <property type="entry name" value="EXPRESSED PROTEIN"/>
    <property type="match status" value="1"/>
</dbReference>
<reference evidence="3" key="2">
    <citation type="submission" date="2016-05" db="EMBL/GenBank/DDBJ databases">
        <title>Comparative analysis highlights variable genome content of wheat rusts and divergence of the mating loci.</title>
        <authorList>
            <person name="Cuomo C.A."/>
            <person name="Bakkeren G."/>
            <person name="Szabo L."/>
            <person name="Khalil H."/>
            <person name="Joly D."/>
            <person name="Goldberg J."/>
            <person name="Young S."/>
            <person name="Zeng Q."/>
            <person name="Fellers J."/>
        </authorList>
    </citation>
    <scope>NUCLEOTIDE SEQUENCE [LARGE SCALE GENOMIC DNA]</scope>
    <source>
        <strain evidence="3">1-1 BBBD Race 1</strain>
    </source>
</reference>
<reference evidence="3" key="1">
    <citation type="submission" date="2009-11" db="EMBL/GenBank/DDBJ databases">
        <authorList>
            <consortium name="The Broad Institute Genome Sequencing Platform"/>
            <person name="Ward D."/>
            <person name="Feldgarden M."/>
            <person name="Earl A."/>
            <person name="Young S.K."/>
            <person name="Zeng Q."/>
            <person name="Koehrsen M."/>
            <person name="Alvarado L."/>
            <person name="Berlin A."/>
            <person name="Bochicchio J."/>
            <person name="Borenstein D."/>
            <person name="Chapman S.B."/>
            <person name="Chen Z."/>
            <person name="Engels R."/>
            <person name="Freedman E."/>
            <person name="Gellesch M."/>
            <person name="Goldberg J."/>
            <person name="Griggs A."/>
            <person name="Gujja S."/>
            <person name="Heilman E."/>
            <person name="Heiman D."/>
            <person name="Hepburn T."/>
            <person name="Howarth C."/>
            <person name="Jen D."/>
            <person name="Larson L."/>
            <person name="Lewis B."/>
            <person name="Mehta T."/>
            <person name="Park D."/>
            <person name="Pearson M."/>
            <person name="Roberts A."/>
            <person name="Saif S."/>
            <person name="Shea T."/>
            <person name="Shenoy N."/>
            <person name="Sisk P."/>
            <person name="Stolte C."/>
            <person name="Sykes S."/>
            <person name="Thomson T."/>
            <person name="Walk T."/>
            <person name="White J."/>
            <person name="Yandava C."/>
            <person name="Izard J."/>
            <person name="Baranova O.V."/>
            <person name="Blanton J.M."/>
            <person name="Tanner A.C."/>
            <person name="Dewhirst F.E."/>
            <person name="Haas B."/>
            <person name="Nusbaum C."/>
            <person name="Birren B."/>
        </authorList>
    </citation>
    <scope>NUCLEOTIDE SEQUENCE [LARGE SCALE GENOMIC DNA]</scope>
    <source>
        <strain evidence="3">1-1 BBBD Race 1</strain>
    </source>
</reference>
<dbReference type="OrthoDB" id="76215at2759"/>
<reference evidence="4 5" key="3">
    <citation type="journal article" date="2017" name="G3 (Bethesda)">
        <title>Comparative analysis highlights variable genome content of wheat rusts and divergence of the mating loci.</title>
        <authorList>
            <person name="Cuomo C.A."/>
            <person name="Bakkeren G."/>
            <person name="Khalil H.B."/>
            <person name="Panwar V."/>
            <person name="Joly D."/>
            <person name="Linning R."/>
            <person name="Sakthikumar S."/>
            <person name="Song X."/>
            <person name="Adiconis X."/>
            <person name="Fan L."/>
            <person name="Goldberg J.M."/>
            <person name="Levin J.Z."/>
            <person name="Young S."/>
            <person name="Zeng Q."/>
            <person name="Anikster Y."/>
            <person name="Bruce M."/>
            <person name="Wang M."/>
            <person name="Yin C."/>
            <person name="McCallum B."/>
            <person name="Szabo L.J."/>
            <person name="Hulbert S."/>
            <person name="Chen X."/>
            <person name="Fellers J.P."/>
        </authorList>
    </citation>
    <scope>NUCLEOTIDE SEQUENCE</scope>
    <source>
        <strain evidence="4">isolate 1-1 / race 1 (BBBD)</strain>
        <strain evidence="5">Isolate 1-1 / race 1 (BBBD)</strain>
    </source>
</reference>
<feature type="compositionally biased region" description="Low complexity" evidence="1">
    <location>
        <begin position="215"/>
        <end position="225"/>
    </location>
</feature>
<evidence type="ECO:0000313" key="5">
    <source>
        <dbReference type="Proteomes" id="UP000005240"/>
    </source>
</evidence>
<dbReference type="PANTHER" id="PTHR46929:SF3">
    <property type="entry name" value="MYB_SANT-LIKE DOMAIN-CONTAINING PROTEIN"/>
    <property type="match status" value="1"/>
</dbReference>
<dbReference type="Proteomes" id="UP000005240">
    <property type="component" value="Unassembled WGS sequence"/>
</dbReference>
<protein>
    <submittedName>
        <fullName evidence="4">Myb_DNA-bind_3 domain-containing protein</fullName>
    </submittedName>
</protein>
<dbReference type="Pfam" id="PF12776">
    <property type="entry name" value="Myb_DNA-bind_3"/>
    <property type="match status" value="1"/>
</dbReference>
<proteinExistence type="predicted"/>
<name>A0A180G147_PUCT1</name>
<organism evidence="3">
    <name type="scientific">Puccinia triticina (isolate 1-1 / race 1 (BBBD))</name>
    <name type="common">Brown leaf rust fungus</name>
    <dbReference type="NCBI Taxonomy" id="630390"/>
    <lineage>
        <taxon>Eukaryota</taxon>
        <taxon>Fungi</taxon>
        <taxon>Dikarya</taxon>
        <taxon>Basidiomycota</taxon>
        <taxon>Pucciniomycotina</taxon>
        <taxon>Pucciniomycetes</taxon>
        <taxon>Pucciniales</taxon>
        <taxon>Pucciniaceae</taxon>
        <taxon>Puccinia</taxon>
    </lineage>
</organism>
<gene>
    <name evidence="3" type="ORF">PTTG_10408</name>
</gene>
<evidence type="ECO:0000313" key="3">
    <source>
        <dbReference type="EMBL" id="OAV86172.1"/>
    </source>
</evidence>
<dbReference type="EnsemblFungi" id="PTTG_10408-t43_1">
    <property type="protein sequence ID" value="PTTG_10408-t43_1-p1"/>
    <property type="gene ID" value="PTTG_10408"/>
</dbReference>
<feature type="compositionally biased region" description="Polar residues" evidence="1">
    <location>
        <begin position="8"/>
        <end position="25"/>
    </location>
</feature>
<dbReference type="AlphaFoldDB" id="A0A180G147"/>
<feature type="region of interest" description="Disordered" evidence="1">
    <location>
        <begin position="1"/>
        <end position="79"/>
    </location>
</feature>
<dbReference type="EMBL" id="ADAS02001537">
    <property type="protein sequence ID" value="OAV86172.1"/>
    <property type="molecule type" value="Genomic_DNA"/>
</dbReference>
<feature type="domain" description="Myb/SANT-like" evidence="2">
    <location>
        <begin position="81"/>
        <end position="179"/>
    </location>
</feature>
<dbReference type="VEuPathDB" id="FungiDB:PTTG_10408"/>
<feature type="compositionally biased region" description="Polar residues" evidence="1">
    <location>
        <begin position="65"/>
        <end position="76"/>
    </location>
</feature>
<feature type="non-terminal residue" evidence="3">
    <location>
        <position position="343"/>
    </location>
</feature>
<evidence type="ECO:0000259" key="2">
    <source>
        <dbReference type="Pfam" id="PF12776"/>
    </source>
</evidence>
<dbReference type="InterPro" id="IPR024752">
    <property type="entry name" value="Myb/SANT-like_dom"/>
</dbReference>
<evidence type="ECO:0000256" key="1">
    <source>
        <dbReference type="SAM" id="MobiDB-lite"/>
    </source>
</evidence>
<evidence type="ECO:0000313" key="4">
    <source>
        <dbReference type="EnsemblFungi" id="PTTG_10408-t43_1-p1"/>
    </source>
</evidence>